<dbReference type="CDD" id="cd00609">
    <property type="entry name" value="AAT_like"/>
    <property type="match status" value="1"/>
</dbReference>
<evidence type="ECO:0000256" key="3">
    <source>
        <dbReference type="ARBA" id="ARBA00022576"/>
    </source>
</evidence>
<dbReference type="InterPro" id="IPR015424">
    <property type="entry name" value="PyrdxlP-dep_Trfase"/>
</dbReference>
<name>A0ABZ2KYP8_9BACT</name>
<dbReference type="Gene3D" id="3.40.640.10">
    <property type="entry name" value="Type I PLP-dependent aspartate aminotransferase-like (Major domain)"/>
    <property type="match status" value="1"/>
</dbReference>
<sequence length="413" mass="45710">MPDGNALPSIPVPRHLHSVRYEIRGPLARRAWEMERQGLEIVKLNIGNPASFGFRTPEAMRRAIVDNLSAAEEYVHQKGIFPAREAIVAESQSKGVHGVTVDDVFLGNGVSELILMCLEALLEPGDEVLLPSPDYPLWTAAVSLTGARAVHYPCRSEHEFCPDPEEVARLITPRTKALVLINPNNPTGAVYPPRVVEAMVRLAEKHRIVLFSDEIYDRILYDGAKHTPVATLCQDTLCATFGGLSKVYRACGYRVGWVAFSGRKSHASSYLQTMELLASLRLCSNVPGQWAVQTALGGHQSIYELTAPEGRLGRQRAAVLEGVKRSKYLQVVPPAGAMYGFIRVNRERLPTFDDNAFAMALLEEKKVLVVPGSSFNVDYTDHFRTTILPHEDTLRDVFARIEDLLDGWAATTP</sequence>
<dbReference type="EC" id="2.6.1.2" evidence="6"/>
<evidence type="ECO:0000256" key="4">
    <source>
        <dbReference type="ARBA" id="ARBA00022679"/>
    </source>
</evidence>
<dbReference type="InterPro" id="IPR004839">
    <property type="entry name" value="Aminotransferase_I/II_large"/>
</dbReference>
<dbReference type="RefSeq" id="WP_394831066.1">
    <property type="nucleotide sequence ID" value="NZ_CP089929.1"/>
</dbReference>
<evidence type="ECO:0000256" key="6">
    <source>
        <dbReference type="ARBA" id="ARBA00026106"/>
    </source>
</evidence>
<dbReference type="PANTHER" id="PTHR43488:SF2">
    <property type="entry name" value="GLUTAMATE-PYRUVATE AMINOTRANSFERASE ALAA"/>
    <property type="match status" value="1"/>
</dbReference>
<evidence type="ECO:0000313" key="8">
    <source>
        <dbReference type="EMBL" id="WXB01452.1"/>
    </source>
</evidence>
<dbReference type="GO" id="GO:0008483">
    <property type="term" value="F:transaminase activity"/>
    <property type="evidence" value="ECO:0007669"/>
    <property type="project" value="UniProtKB-KW"/>
</dbReference>
<comment type="similarity">
    <text evidence="2">Belongs to the class-I pyridoxal-phosphate-dependent aminotransferase family.</text>
</comment>
<dbReference type="EMBL" id="CP089983">
    <property type="protein sequence ID" value="WXB01452.1"/>
    <property type="molecule type" value="Genomic_DNA"/>
</dbReference>
<dbReference type="InterPro" id="IPR015421">
    <property type="entry name" value="PyrdxlP-dep_Trfase_major"/>
</dbReference>
<comment type="cofactor">
    <cofactor evidence="1">
        <name>pyridoxal 5'-phosphate</name>
        <dbReference type="ChEBI" id="CHEBI:597326"/>
    </cofactor>
</comment>
<dbReference type="PANTHER" id="PTHR43488">
    <property type="entry name" value="GLUTAMATE-PYRUVATE AMINOTRANSFERASE ALAA"/>
    <property type="match status" value="1"/>
</dbReference>
<protein>
    <recommendedName>
        <fullName evidence="6">alanine transaminase</fullName>
        <ecNumber evidence="6">2.6.1.2</ecNumber>
    </recommendedName>
</protein>
<dbReference type="Pfam" id="PF00155">
    <property type="entry name" value="Aminotran_1_2"/>
    <property type="match status" value="1"/>
</dbReference>
<evidence type="ECO:0000256" key="2">
    <source>
        <dbReference type="ARBA" id="ARBA00007441"/>
    </source>
</evidence>
<accession>A0ABZ2KYP8</accession>
<keyword evidence="5" id="KW-0663">Pyridoxal phosphate</keyword>
<dbReference type="Proteomes" id="UP001374803">
    <property type="component" value="Chromosome"/>
</dbReference>
<proteinExistence type="inferred from homology"/>
<gene>
    <name evidence="8" type="ORF">LVJ94_31605</name>
</gene>
<organism evidence="8 9">
    <name type="scientific">Pendulispora rubella</name>
    <dbReference type="NCBI Taxonomy" id="2741070"/>
    <lineage>
        <taxon>Bacteria</taxon>
        <taxon>Pseudomonadati</taxon>
        <taxon>Myxococcota</taxon>
        <taxon>Myxococcia</taxon>
        <taxon>Myxococcales</taxon>
        <taxon>Sorangiineae</taxon>
        <taxon>Pendulisporaceae</taxon>
        <taxon>Pendulispora</taxon>
    </lineage>
</organism>
<evidence type="ECO:0000256" key="1">
    <source>
        <dbReference type="ARBA" id="ARBA00001933"/>
    </source>
</evidence>
<dbReference type="SUPFAM" id="SSF53383">
    <property type="entry name" value="PLP-dependent transferases"/>
    <property type="match status" value="1"/>
</dbReference>
<evidence type="ECO:0000256" key="5">
    <source>
        <dbReference type="ARBA" id="ARBA00022898"/>
    </source>
</evidence>
<reference evidence="8" key="1">
    <citation type="submission" date="2021-12" db="EMBL/GenBank/DDBJ databases">
        <title>Discovery of the Pendulisporaceae a myxobacterial family with distinct sporulation behavior and unique specialized metabolism.</title>
        <authorList>
            <person name="Garcia R."/>
            <person name="Popoff A."/>
            <person name="Bader C.D."/>
            <person name="Loehr J."/>
            <person name="Walesch S."/>
            <person name="Walt C."/>
            <person name="Boldt J."/>
            <person name="Bunk B."/>
            <person name="Haeckl F.J.F.P.J."/>
            <person name="Gunesch A.P."/>
            <person name="Birkelbach J."/>
            <person name="Nuebel U."/>
            <person name="Pietschmann T."/>
            <person name="Bach T."/>
            <person name="Mueller R."/>
        </authorList>
    </citation>
    <scope>NUCLEOTIDE SEQUENCE</scope>
    <source>
        <strain evidence="8">MSr11367</strain>
    </source>
</reference>
<evidence type="ECO:0000259" key="7">
    <source>
        <dbReference type="Pfam" id="PF00155"/>
    </source>
</evidence>
<keyword evidence="3 8" id="KW-0032">Aminotransferase</keyword>
<dbReference type="Gene3D" id="3.90.1150.10">
    <property type="entry name" value="Aspartate Aminotransferase, domain 1"/>
    <property type="match status" value="1"/>
</dbReference>
<keyword evidence="4" id="KW-0808">Transferase</keyword>
<feature type="domain" description="Aminotransferase class I/classII large" evidence="7">
    <location>
        <begin position="41"/>
        <end position="395"/>
    </location>
</feature>
<evidence type="ECO:0000313" key="9">
    <source>
        <dbReference type="Proteomes" id="UP001374803"/>
    </source>
</evidence>
<dbReference type="InterPro" id="IPR051926">
    <property type="entry name" value="Ala_Aminotransferase"/>
</dbReference>
<dbReference type="InterPro" id="IPR015422">
    <property type="entry name" value="PyrdxlP-dep_Trfase_small"/>
</dbReference>
<keyword evidence="9" id="KW-1185">Reference proteome</keyword>